<comment type="caution">
    <text evidence="2">The sequence shown here is derived from an EMBL/GenBank/DDBJ whole genome shotgun (WGS) entry which is preliminary data.</text>
</comment>
<dbReference type="Proteomes" id="UP000824132">
    <property type="component" value="Unassembled WGS sequence"/>
</dbReference>
<accession>A0A9D2IDR1</accession>
<evidence type="ECO:0000313" key="2">
    <source>
        <dbReference type="EMBL" id="HIZ03573.1"/>
    </source>
</evidence>
<dbReference type="SUPFAM" id="SSF53067">
    <property type="entry name" value="Actin-like ATPase domain"/>
    <property type="match status" value="1"/>
</dbReference>
<dbReference type="InterPro" id="IPR050696">
    <property type="entry name" value="FtsA/MreB"/>
</dbReference>
<dbReference type="InterPro" id="IPR005883">
    <property type="entry name" value="PilM"/>
</dbReference>
<dbReference type="Pfam" id="PF11104">
    <property type="entry name" value="PilM_2"/>
    <property type="match status" value="1"/>
</dbReference>
<protein>
    <recommendedName>
        <fullName evidence="1">SHS2 domain-containing protein</fullName>
    </recommendedName>
</protein>
<name>A0A9D2IDR1_9FIRM</name>
<dbReference type="Gene3D" id="3.30.420.40">
    <property type="match status" value="1"/>
</dbReference>
<dbReference type="AlphaFoldDB" id="A0A9D2IDR1"/>
<organism evidence="2 3">
    <name type="scientific">Candidatus Borkfalkia avistercoris</name>
    <dbReference type="NCBI Taxonomy" id="2838504"/>
    <lineage>
        <taxon>Bacteria</taxon>
        <taxon>Bacillati</taxon>
        <taxon>Bacillota</taxon>
        <taxon>Clostridia</taxon>
        <taxon>Christensenellales</taxon>
        <taxon>Christensenellaceae</taxon>
        <taxon>Candidatus Borkfalkia</taxon>
    </lineage>
</organism>
<sequence>MSRKSVAVLCVESSEITALTGERGVNNTFVFKGMHTEKYDGFADAQFFDPAGLKAAVFSALERMELSCGAKTKKIYVGVPGEFVSVVTRRHLVSFQRKRRVVSSDIDLLYENGFSGVQNGGEFIRRGSVYFVTSDKRRVIDPVGMISDSLEGYLSYFFADRRFTDLFRNILAEYGIKKVEFLPVSLAEALYLIPSELRDEYAILLDIGYMSMTFSVVCGNGIVYQNACSVGGGHVAAHIIEDTDIPFEAAEAMLRKVNLSSIDVEGSVIEYNDREGSCSVAVSELKEKVKEGLDLICEAVNHCLESFDSRFIDYKPVLLTGCGVTSIRGAREHISGRLNKVVEIVAPKLPYYNKAAQSSLLSLLDMALKTESEQSFLYKLFYGFGG</sequence>
<reference evidence="2" key="1">
    <citation type="journal article" date="2021" name="PeerJ">
        <title>Extensive microbial diversity within the chicken gut microbiome revealed by metagenomics and culture.</title>
        <authorList>
            <person name="Gilroy R."/>
            <person name="Ravi A."/>
            <person name="Getino M."/>
            <person name="Pursley I."/>
            <person name="Horton D.L."/>
            <person name="Alikhan N.F."/>
            <person name="Baker D."/>
            <person name="Gharbi K."/>
            <person name="Hall N."/>
            <person name="Watson M."/>
            <person name="Adriaenssens E.M."/>
            <person name="Foster-Nyarko E."/>
            <person name="Jarju S."/>
            <person name="Secka A."/>
            <person name="Antonio M."/>
            <person name="Oren A."/>
            <person name="Chaudhuri R.R."/>
            <person name="La Ragione R."/>
            <person name="Hildebrand F."/>
            <person name="Pallen M.J."/>
        </authorList>
    </citation>
    <scope>NUCLEOTIDE SEQUENCE</scope>
    <source>
        <strain evidence="2">CHK187-5294</strain>
    </source>
</reference>
<dbReference type="EMBL" id="DXCL01000026">
    <property type="protein sequence ID" value="HIZ03573.1"/>
    <property type="molecule type" value="Genomic_DNA"/>
</dbReference>
<gene>
    <name evidence="2" type="ORF">H9727_04735</name>
</gene>
<evidence type="ECO:0000313" key="3">
    <source>
        <dbReference type="Proteomes" id="UP000824132"/>
    </source>
</evidence>
<dbReference type="GO" id="GO:0051301">
    <property type="term" value="P:cell division"/>
    <property type="evidence" value="ECO:0007669"/>
    <property type="project" value="InterPro"/>
</dbReference>
<dbReference type="InterPro" id="IPR003494">
    <property type="entry name" value="SHS2_FtsA"/>
</dbReference>
<proteinExistence type="predicted"/>
<evidence type="ECO:0000259" key="1">
    <source>
        <dbReference type="SMART" id="SM00842"/>
    </source>
</evidence>
<reference evidence="2" key="2">
    <citation type="submission" date="2021-04" db="EMBL/GenBank/DDBJ databases">
        <authorList>
            <person name="Gilroy R."/>
        </authorList>
    </citation>
    <scope>NUCLEOTIDE SEQUENCE</scope>
    <source>
        <strain evidence="2">CHK187-5294</strain>
    </source>
</reference>
<feature type="domain" description="SHS2" evidence="1">
    <location>
        <begin position="6"/>
        <end position="192"/>
    </location>
</feature>
<dbReference type="InterPro" id="IPR043129">
    <property type="entry name" value="ATPase_NBD"/>
</dbReference>
<dbReference type="PANTHER" id="PTHR32432">
    <property type="entry name" value="CELL DIVISION PROTEIN FTSA-RELATED"/>
    <property type="match status" value="1"/>
</dbReference>
<dbReference type="SMART" id="SM00842">
    <property type="entry name" value="FtsA"/>
    <property type="match status" value="1"/>
</dbReference>